<reference evidence="2 3" key="1">
    <citation type="submission" date="2016-11" db="EMBL/GenBank/DDBJ databases">
        <authorList>
            <person name="Jaros S."/>
            <person name="Januszkiewicz K."/>
            <person name="Wedrychowicz H."/>
        </authorList>
    </citation>
    <scope>NUCLEOTIDE SEQUENCE [LARGE SCALE GENOMIC DNA]</scope>
    <source>
        <strain evidence="2 3">DSM 26910</strain>
    </source>
</reference>
<feature type="domain" description="PorZ N-terminal beta-propeller" evidence="1">
    <location>
        <begin position="45"/>
        <end position="200"/>
    </location>
</feature>
<sequence length="770" mass="86327">MHKIVLTITLLLWTLTSFSQREKGSWQDYLSFSDATKIAVSPTKVYCATTGGLMYYDLEDNSVNRFSGAMQLSDFGIKTIAYNNENNVLVIAYNNCNIDLVYNNKVQNLPDIKRKQIAGKNINNISFYENEAYLSCSFGIVALNLQKMEVKDTYIIGENGAFLNVNDTDSDADYLYAATNTGVFRADKNNSNLLDYNSWSPIENIPRNTEKFNLLVNHGGKIIANYTPEQWYSDEMYMLNGDVWEPHPAQIRYAFDMQSNGQFLVIASREAVFVVDNNNRVATKIDSYQLGDQLISPINPRSAGITNDGSVWIADSKNSLIKVSGGKFEAVKLPGPLDNKVYSLLQNKSDLWVAPGNQRSWERPTFQRYRNNTWQHFTKNEIPELDGFFNILSIAVNPADENHFYVASWGGGLLEFKNDAFVERYTNHNSPLETALPQEPDEPYVRIGGMDFDSEGNLWITNSEVAKVLLKLTPEGKWETFSLPDVANRFNIGEVLVTQNDDKWVVVPRGNDAYVVDKSGTAKKRLLVTSYFNNGQQEIFNRMNDIYSIAEDLDGAIWMGTSMGVAVYNNPHRIWDSETFYATQPSLDLGDGLYHPLLESETVTAIAVDGANRKWLGTSNSGVYLVSKSGEKEVLHFTTENSPLISNNITDIAINQNTGEVFFGTSEGLISYQGEAISGKKAFTDVYVYPNPVRETWDGPVTITGLMEDTDVKITDISGNLVHQGTSLGGQAVWDGKNLNGNRVRTGVYLIFCSDKYGENTHIEKLLFIH</sequence>
<dbReference type="SUPFAM" id="SSF101898">
    <property type="entry name" value="NHL repeat"/>
    <property type="match status" value="1"/>
</dbReference>
<accession>A0A1M5BFG1</accession>
<name>A0A1M5BFG1_9BACT</name>
<dbReference type="InterPro" id="IPR011047">
    <property type="entry name" value="Quinoprotein_ADH-like_sf"/>
</dbReference>
<protein>
    <submittedName>
        <fullName evidence="2">Por secretion system C-terminal sorting domain-containing protein</fullName>
    </submittedName>
</protein>
<dbReference type="EMBL" id="FQUM01000005">
    <property type="protein sequence ID" value="SHF41165.1"/>
    <property type="molecule type" value="Genomic_DNA"/>
</dbReference>
<dbReference type="Gene3D" id="2.130.10.10">
    <property type="entry name" value="YVTN repeat-like/Quinoprotein amine dehydrogenase"/>
    <property type="match status" value="2"/>
</dbReference>
<dbReference type="STRING" id="1484053.SAMN05444274_105122"/>
<dbReference type="Gene3D" id="2.120.10.30">
    <property type="entry name" value="TolB, C-terminal domain"/>
    <property type="match status" value="1"/>
</dbReference>
<gene>
    <name evidence="2" type="ORF">SAMN05444274_105122</name>
</gene>
<evidence type="ECO:0000313" key="3">
    <source>
        <dbReference type="Proteomes" id="UP000184164"/>
    </source>
</evidence>
<dbReference type="SUPFAM" id="SSF50998">
    <property type="entry name" value="Quinoprotein alcohol dehydrogenase-like"/>
    <property type="match status" value="1"/>
</dbReference>
<dbReference type="Gene3D" id="2.60.40.4070">
    <property type="match status" value="1"/>
</dbReference>
<organism evidence="2 3">
    <name type="scientific">Mariniphaga anaerophila</name>
    <dbReference type="NCBI Taxonomy" id="1484053"/>
    <lineage>
        <taxon>Bacteria</taxon>
        <taxon>Pseudomonadati</taxon>
        <taxon>Bacteroidota</taxon>
        <taxon>Bacteroidia</taxon>
        <taxon>Marinilabiliales</taxon>
        <taxon>Prolixibacteraceae</taxon>
        <taxon>Mariniphaga</taxon>
    </lineage>
</organism>
<dbReference type="RefSeq" id="WP_139249685.1">
    <property type="nucleotide sequence ID" value="NZ_FQUM01000005.1"/>
</dbReference>
<proteinExistence type="predicted"/>
<evidence type="ECO:0000259" key="1">
    <source>
        <dbReference type="Pfam" id="PF21544"/>
    </source>
</evidence>
<dbReference type="InterPro" id="IPR015943">
    <property type="entry name" value="WD40/YVTN_repeat-like_dom_sf"/>
</dbReference>
<dbReference type="Pfam" id="PF21544">
    <property type="entry name" value="PorZ_N_b_propeller"/>
    <property type="match status" value="1"/>
</dbReference>
<keyword evidence="3" id="KW-1185">Reference proteome</keyword>
<evidence type="ECO:0000313" key="2">
    <source>
        <dbReference type="EMBL" id="SHF41165.1"/>
    </source>
</evidence>
<dbReference type="Proteomes" id="UP000184164">
    <property type="component" value="Unassembled WGS sequence"/>
</dbReference>
<dbReference type="InterPro" id="IPR048954">
    <property type="entry name" value="PorZ_N"/>
</dbReference>
<dbReference type="InterPro" id="IPR011042">
    <property type="entry name" value="6-blade_b-propeller_TolB-like"/>
</dbReference>
<dbReference type="AlphaFoldDB" id="A0A1M5BFG1"/>
<dbReference type="OrthoDB" id="9807410at2"/>